<dbReference type="InterPro" id="IPR001932">
    <property type="entry name" value="PPM-type_phosphatase-like_dom"/>
</dbReference>
<evidence type="ECO:0000256" key="11">
    <source>
        <dbReference type="ARBA" id="ARBA00048336"/>
    </source>
</evidence>
<dbReference type="PROSITE" id="PS51746">
    <property type="entry name" value="PPM_2"/>
    <property type="match status" value="1"/>
</dbReference>
<feature type="domain" description="PPM-type phosphatase" evidence="13">
    <location>
        <begin position="125"/>
        <end position="442"/>
    </location>
</feature>
<evidence type="ECO:0000256" key="4">
    <source>
        <dbReference type="ARBA" id="ARBA00013081"/>
    </source>
</evidence>
<dbReference type="PANTHER" id="PTHR47992">
    <property type="entry name" value="PROTEIN PHOSPHATASE"/>
    <property type="match status" value="1"/>
</dbReference>
<comment type="catalytic activity">
    <reaction evidence="11">
        <text>O-phospho-L-threonyl-[protein] + H2O = L-threonyl-[protein] + phosphate</text>
        <dbReference type="Rhea" id="RHEA:47004"/>
        <dbReference type="Rhea" id="RHEA-COMP:11060"/>
        <dbReference type="Rhea" id="RHEA-COMP:11605"/>
        <dbReference type="ChEBI" id="CHEBI:15377"/>
        <dbReference type="ChEBI" id="CHEBI:30013"/>
        <dbReference type="ChEBI" id="CHEBI:43474"/>
        <dbReference type="ChEBI" id="CHEBI:61977"/>
        <dbReference type="EC" id="3.1.3.16"/>
    </reaction>
</comment>
<keyword evidence="9" id="KW-0464">Manganese</keyword>
<comment type="cofactor">
    <cofactor evidence="2">
        <name>Mg(2+)</name>
        <dbReference type="ChEBI" id="CHEBI:18420"/>
    </cofactor>
</comment>
<evidence type="ECO:0000256" key="10">
    <source>
        <dbReference type="ARBA" id="ARBA00047761"/>
    </source>
</evidence>
<feature type="region of interest" description="Disordered" evidence="12">
    <location>
        <begin position="69"/>
        <end position="108"/>
    </location>
</feature>
<organism evidence="14 15">
    <name type="scientific">Apostasia shenzhenica</name>
    <dbReference type="NCBI Taxonomy" id="1088818"/>
    <lineage>
        <taxon>Eukaryota</taxon>
        <taxon>Viridiplantae</taxon>
        <taxon>Streptophyta</taxon>
        <taxon>Embryophyta</taxon>
        <taxon>Tracheophyta</taxon>
        <taxon>Spermatophyta</taxon>
        <taxon>Magnoliopsida</taxon>
        <taxon>Liliopsida</taxon>
        <taxon>Asparagales</taxon>
        <taxon>Orchidaceae</taxon>
        <taxon>Apostasioideae</taxon>
        <taxon>Apostasia</taxon>
    </lineage>
</organism>
<dbReference type="AlphaFoldDB" id="A0A2I0AG89"/>
<keyword evidence="7" id="KW-0460">Magnesium</keyword>
<dbReference type="InterPro" id="IPR015655">
    <property type="entry name" value="PP2C"/>
</dbReference>
<dbReference type="EMBL" id="KZ451982">
    <property type="protein sequence ID" value="PKA54506.1"/>
    <property type="molecule type" value="Genomic_DNA"/>
</dbReference>
<dbReference type="Gene3D" id="3.60.40.10">
    <property type="entry name" value="PPM-type phosphatase domain"/>
    <property type="match status" value="1"/>
</dbReference>
<protein>
    <recommendedName>
        <fullName evidence="4">protein-serine/threonine phosphatase</fullName>
        <ecNumber evidence="4">3.1.3.16</ecNumber>
    </recommendedName>
</protein>
<evidence type="ECO:0000256" key="8">
    <source>
        <dbReference type="ARBA" id="ARBA00022912"/>
    </source>
</evidence>
<gene>
    <name evidence="14" type="primary">PPC6-1</name>
    <name evidence="14" type="ORF">AXF42_Ash000340</name>
</gene>
<feature type="compositionally biased region" description="Low complexity" evidence="12">
    <location>
        <begin position="74"/>
        <end position="83"/>
    </location>
</feature>
<evidence type="ECO:0000256" key="3">
    <source>
        <dbReference type="ARBA" id="ARBA00006702"/>
    </source>
</evidence>
<dbReference type="Proteomes" id="UP000236161">
    <property type="component" value="Unassembled WGS sequence"/>
</dbReference>
<dbReference type="InterPro" id="IPR036457">
    <property type="entry name" value="PPM-type-like_dom_sf"/>
</dbReference>
<comment type="cofactor">
    <cofactor evidence="1">
        <name>Mn(2+)</name>
        <dbReference type="ChEBI" id="CHEBI:29035"/>
    </cofactor>
</comment>
<keyword evidence="8" id="KW-0904">Protein phosphatase</keyword>
<evidence type="ECO:0000256" key="7">
    <source>
        <dbReference type="ARBA" id="ARBA00022842"/>
    </source>
</evidence>
<dbReference type="GO" id="GO:0016740">
    <property type="term" value="F:transferase activity"/>
    <property type="evidence" value="ECO:0007669"/>
    <property type="project" value="UniProtKB-KW"/>
</dbReference>
<evidence type="ECO:0000313" key="14">
    <source>
        <dbReference type="EMBL" id="PKA54506.1"/>
    </source>
</evidence>
<accession>A0A2I0AG89</accession>
<evidence type="ECO:0000259" key="13">
    <source>
        <dbReference type="PROSITE" id="PS51746"/>
    </source>
</evidence>
<dbReference type="STRING" id="1088818.A0A2I0AG89"/>
<evidence type="ECO:0000313" key="15">
    <source>
        <dbReference type="Proteomes" id="UP000236161"/>
    </source>
</evidence>
<keyword evidence="15" id="KW-1185">Reference proteome</keyword>
<evidence type="ECO:0000256" key="6">
    <source>
        <dbReference type="ARBA" id="ARBA00022801"/>
    </source>
</evidence>
<evidence type="ECO:0000256" key="1">
    <source>
        <dbReference type="ARBA" id="ARBA00001936"/>
    </source>
</evidence>
<reference evidence="14 15" key="1">
    <citation type="journal article" date="2017" name="Nature">
        <title>The Apostasia genome and the evolution of orchids.</title>
        <authorList>
            <person name="Zhang G.Q."/>
            <person name="Liu K.W."/>
            <person name="Li Z."/>
            <person name="Lohaus R."/>
            <person name="Hsiao Y.Y."/>
            <person name="Niu S.C."/>
            <person name="Wang J.Y."/>
            <person name="Lin Y.C."/>
            <person name="Xu Q."/>
            <person name="Chen L.J."/>
            <person name="Yoshida K."/>
            <person name="Fujiwara S."/>
            <person name="Wang Z.W."/>
            <person name="Zhang Y.Q."/>
            <person name="Mitsuda N."/>
            <person name="Wang M."/>
            <person name="Liu G.H."/>
            <person name="Pecoraro L."/>
            <person name="Huang H.X."/>
            <person name="Xiao X.J."/>
            <person name="Lin M."/>
            <person name="Wu X.Y."/>
            <person name="Wu W.L."/>
            <person name="Chen Y.Y."/>
            <person name="Chang S.B."/>
            <person name="Sakamoto S."/>
            <person name="Ohme-Takagi M."/>
            <person name="Yagi M."/>
            <person name="Zeng S.J."/>
            <person name="Shen C.Y."/>
            <person name="Yeh C.M."/>
            <person name="Luo Y.B."/>
            <person name="Tsai W.C."/>
            <person name="Van de Peer Y."/>
            <person name="Liu Z.J."/>
        </authorList>
    </citation>
    <scope>NUCLEOTIDE SEQUENCE [LARGE SCALE GENOMIC DNA]</scope>
    <source>
        <strain evidence="15">cv. Shenzhen</strain>
        <tissue evidence="14">Stem</tissue>
    </source>
</reference>
<dbReference type="GO" id="GO:0046872">
    <property type="term" value="F:metal ion binding"/>
    <property type="evidence" value="ECO:0007669"/>
    <property type="project" value="UniProtKB-KW"/>
</dbReference>
<keyword evidence="6" id="KW-0378">Hydrolase</keyword>
<dbReference type="FunFam" id="3.60.40.10:FF:000024">
    <property type="entry name" value="probable protein phosphatase 2C 33"/>
    <property type="match status" value="1"/>
</dbReference>
<dbReference type="CDD" id="cd00143">
    <property type="entry name" value="PP2Cc"/>
    <property type="match status" value="1"/>
</dbReference>
<evidence type="ECO:0000256" key="5">
    <source>
        <dbReference type="ARBA" id="ARBA00022723"/>
    </source>
</evidence>
<evidence type="ECO:0000256" key="12">
    <source>
        <dbReference type="SAM" id="MobiDB-lite"/>
    </source>
</evidence>
<comment type="similarity">
    <text evidence="3">Belongs to the PP2C family.</text>
</comment>
<dbReference type="OrthoDB" id="10264738at2759"/>
<keyword evidence="14" id="KW-0808">Transferase</keyword>
<proteinExistence type="inferred from homology"/>
<name>A0A2I0AG89_9ASPA</name>
<dbReference type="SUPFAM" id="SSF81606">
    <property type="entry name" value="PP2C-like"/>
    <property type="match status" value="1"/>
</dbReference>
<keyword evidence="5" id="KW-0479">Metal-binding</keyword>
<dbReference type="SMART" id="SM00332">
    <property type="entry name" value="PP2Cc"/>
    <property type="match status" value="1"/>
</dbReference>
<dbReference type="Pfam" id="PF00481">
    <property type="entry name" value="PP2C"/>
    <property type="match status" value="1"/>
</dbReference>
<feature type="compositionally biased region" description="Basic residues" evidence="12">
    <location>
        <begin position="84"/>
        <end position="95"/>
    </location>
</feature>
<sequence>MRGKEGRWRRRRRRLSNHQKGILGGCIPPEVATEASIENRGIGTLASLECLAGIIRALSMGSCLSSDWGGGGLSKSPSSSPRLCSKKAMKKRKGSSRYSSSGSIHGEDHLQRIPGRMFLNGASSVASLYSQQGKKGTNQDAMIVWENFGSRKSTVFCGVFDGHGPYGHMVSRRVRDSLPLKLSAQWEVSLGGDDFKQNSLSTVGSIISEETASLCLEDESRTSFDLDEEKLPEDLTALKDSLLEAFKFMDRELKLHQNIDCFCSGTTAVTLVKQGQDLVIGNVGDSRAVLGTRDSNDCLVAVQLTVDLKPNLPKEAERIKRHRGRVFALEDEPEVARIWLPNNDTPGLAMARAFGDFCLKDFGLISIPDISYRRICENDEFIVLATDGIWDVLSNEEVVGIVASAPSRSSAARFLVEHAVRAWKFKYPTSKIDDCAVVCLFLNTDDPRTKTIPSMKEASVADCGKAEDAEDWSALEGVTRVNTLLTLPRFVQGHINANK</sequence>
<comment type="catalytic activity">
    <reaction evidence="10">
        <text>O-phospho-L-seryl-[protein] + H2O = L-seryl-[protein] + phosphate</text>
        <dbReference type="Rhea" id="RHEA:20629"/>
        <dbReference type="Rhea" id="RHEA-COMP:9863"/>
        <dbReference type="Rhea" id="RHEA-COMP:11604"/>
        <dbReference type="ChEBI" id="CHEBI:15377"/>
        <dbReference type="ChEBI" id="CHEBI:29999"/>
        <dbReference type="ChEBI" id="CHEBI:43474"/>
        <dbReference type="ChEBI" id="CHEBI:83421"/>
        <dbReference type="EC" id="3.1.3.16"/>
    </reaction>
</comment>
<dbReference type="GO" id="GO:0004722">
    <property type="term" value="F:protein serine/threonine phosphatase activity"/>
    <property type="evidence" value="ECO:0007669"/>
    <property type="project" value="UniProtKB-EC"/>
</dbReference>
<evidence type="ECO:0000256" key="9">
    <source>
        <dbReference type="ARBA" id="ARBA00023211"/>
    </source>
</evidence>
<dbReference type="EC" id="3.1.3.16" evidence="4"/>
<evidence type="ECO:0000256" key="2">
    <source>
        <dbReference type="ARBA" id="ARBA00001946"/>
    </source>
</evidence>